<sequence length="249" mass="28271">MELKLLISMIRKRLWKIIVFVILCSSCIGIYTIYFTTPIYEASSTLIINKSNMDSQGKPSLDMNQINSNILLINSYKVIISSATIMDKVVQSYPELKVSSEDLMERIKVITTQNSQIITLQIRDSSYKQAMQIVNAIGKVFKDEIPRIMKVDNISILDLARPQLEAQPVSPKVKINIVIAFVASLMLAIGIVLLIEYLDDTIKNEQDIERYLGLTTLGTIQKIKKRDLRQSSRRRSKEKAGEKYASVSH</sequence>
<protein>
    <submittedName>
        <fullName evidence="10">Capsular polysaccharide biosynthesis protein</fullName>
    </submittedName>
</protein>
<evidence type="ECO:0000256" key="8">
    <source>
        <dbReference type="SAM" id="Phobius"/>
    </source>
</evidence>
<evidence type="ECO:0000256" key="4">
    <source>
        <dbReference type="ARBA" id="ARBA00022692"/>
    </source>
</evidence>
<dbReference type="InterPro" id="IPR050445">
    <property type="entry name" value="Bact_polysacc_biosynth/exp"/>
</dbReference>
<dbReference type="Proteomes" id="UP000186666">
    <property type="component" value="Unassembled WGS sequence"/>
</dbReference>
<dbReference type="Pfam" id="PF02706">
    <property type="entry name" value="Wzz"/>
    <property type="match status" value="1"/>
</dbReference>
<keyword evidence="3" id="KW-1003">Cell membrane</keyword>
<feature type="compositionally biased region" description="Basic residues" evidence="7">
    <location>
        <begin position="226"/>
        <end position="237"/>
    </location>
</feature>
<evidence type="ECO:0000256" key="2">
    <source>
        <dbReference type="ARBA" id="ARBA00006683"/>
    </source>
</evidence>
<evidence type="ECO:0000313" key="11">
    <source>
        <dbReference type="Proteomes" id="UP000186666"/>
    </source>
</evidence>
<feature type="transmembrane region" description="Helical" evidence="8">
    <location>
        <begin position="14"/>
        <end position="34"/>
    </location>
</feature>
<evidence type="ECO:0000259" key="9">
    <source>
        <dbReference type="Pfam" id="PF02706"/>
    </source>
</evidence>
<gene>
    <name evidence="10" type="ORF">SAMN05421578_11817</name>
</gene>
<dbReference type="PANTHER" id="PTHR32309">
    <property type="entry name" value="TYROSINE-PROTEIN KINASE"/>
    <property type="match status" value="1"/>
</dbReference>
<accession>A0ABY1KB87</accession>
<comment type="similarity">
    <text evidence="2">Belongs to the CpsC/CapA family.</text>
</comment>
<keyword evidence="11" id="KW-1185">Reference proteome</keyword>
<name>A0ABY1KB87_9BACL</name>
<evidence type="ECO:0000256" key="1">
    <source>
        <dbReference type="ARBA" id="ARBA00004651"/>
    </source>
</evidence>
<dbReference type="InterPro" id="IPR003856">
    <property type="entry name" value="LPS_length_determ_N"/>
</dbReference>
<feature type="region of interest" description="Disordered" evidence="7">
    <location>
        <begin position="226"/>
        <end position="249"/>
    </location>
</feature>
<dbReference type="EMBL" id="FTNK01000018">
    <property type="protein sequence ID" value="SIR54675.1"/>
    <property type="molecule type" value="Genomic_DNA"/>
</dbReference>
<evidence type="ECO:0000313" key="10">
    <source>
        <dbReference type="EMBL" id="SIR54675.1"/>
    </source>
</evidence>
<proteinExistence type="inferred from homology"/>
<keyword evidence="5 8" id="KW-1133">Transmembrane helix</keyword>
<comment type="subcellular location">
    <subcellularLocation>
        <location evidence="1">Cell membrane</location>
        <topology evidence="1">Multi-pass membrane protein</topology>
    </subcellularLocation>
</comment>
<feature type="domain" description="Polysaccharide chain length determinant N-terminal" evidence="9">
    <location>
        <begin position="2"/>
        <end position="91"/>
    </location>
</feature>
<dbReference type="PANTHER" id="PTHR32309:SF13">
    <property type="entry name" value="FERRIC ENTEROBACTIN TRANSPORT PROTEIN FEPE"/>
    <property type="match status" value="1"/>
</dbReference>
<evidence type="ECO:0000256" key="3">
    <source>
        <dbReference type="ARBA" id="ARBA00022475"/>
    </source>
</evidence>
<evidence type="ECO:0000256" key="6">
    <source>
        <dbReference type="ARBA" id="ARBA00023136"/>
    </source>
</evidence>
<evidence type="ECO:0000256" key="5">
    <source>
        <dbReference type="ARBA" id="ARBA00022989"/>
    </source>
</evidence>
<keyword evidence="6 8" id="KW-0472">Membrane</keyword>
<comment type="caution">
    <text evidence="10">The sequence shown here is derived from an EMBL/GenBank/DDBJ whole genome shotgun (WGS) entry which is preliminary data.</text>
</comment>
<feature type="transmembrane region" description="Helical" evidence="8">
    <location>
        <begin position="177"/>
        <end position="198"/>
    </location>
</feature>
<keyword evidence="4 8" id="KW-0812">Transmembrane</keyword>
<dbReference type="RefSeq" id="WP_068588200.1">
    <property type="nucleotide sequence ID" value="NZ_FTNK01000018.1"/>
</dbReference>
<evidence type="ECO:0000256" key="7">
    <source>
        <dbReference type="SAM" id="MobiDB-lite"/>
    </source>
</evidence>
<organism evidence="10 11">
    <name type="scientific">Paenibacillus macquariensis</name>
    <dbReference type="NCBI Taxonomy" id="948756"/>
    <lineage>
        <taxon>Bacteria</taxon>
        <taxon>Bacillati</taxon>
        <taxon>Bacillota</taxon>
        <taxon>Bacilli</taxon>
        <taxon>Bacillales</taxon>
        <taxon>Paenibacillaceae</taxon>
        <taxon>Paenibacillus</taxon>
    </lineage>
</organism>
<reference evidence="10 11" key="1">
    <citation type="submission" date="2017-01" db="EMBL/GenBank/DDBJ databases">
        <authorList>
            <person name="Varghese N."/>
            <person name="Submissions S."/>
        </authorList>
    </citation>
    <scope>NUCLEOTIDE SEQUENCE [LARGE SCALE GENOMIC DNA]</scope>
    <source>
        <strain evidence="10 11">ATCC 23464</strain>
    </source>
</reference>